<organism evidence="1 2">
    <name type="scientific">Shigella flexneri</name>
    <dbReference type="NCBI Taxonomy" id="623"/>
    <lineage>
        <taxon>Bacteria</taxon>
        <taxon>Pseudomonadati</taxon>
        <taxon>Pseudomonadota</taxon>
        <taxon>Gammaproteobacteria</taxon>
        <taxon>Enterobacterales</taxon>
        <taxon>Enterobacteriaceae</taxon>
        <taxon>Shigella</taxon>
    </lineage>
</organism>
<accession>A0A2Y5BS91</accession>
<gene>
    <name evidence="1" type="ORF">SAMEA3710514_04616</name>
</gene>
<dbReference type="Proteomes" id="UP000260191">
    <property type="component" value="Unassembled WGS sequence"/>
</dbReference>
<protein>
    <submittedName>
        <fullName evidence="1">Uncharacterized protein</fullName>
    </submittedName>
</protein>
<dbReference type="EMBL" id="UIPR01000119">
    <property type="protein sequence ID" value="SVH91686.1"/>
    <property type="molecule type" value="Genomic_DNA"/>
</dbReference>
<name>A0A2Y5BS91_SHIFL</name>
<evidence type="ECO:0000313" key="1">
    <source>
        <dbReference type="EMBL" id="SVH91686.1"/>
    </source>
</evidence>
<reference evidence="1 2" key="1">
    <citation type="submission" date="2018-06" db="EMBL/GenBank/DDBJ databases">
        <authorList>
            <consortium name="Pathogen Informatics"/>
            <person name="Doyle S."/>
        </authorList>
    </citation>
    <scope>NUCLEOTIDE SEQUENCE [LARGE SCALE GENOMIC DNA]</scope>
    <source>
        <strain evidence="1 2">4028STDY6275000</strain>
    </source>
</reference>
<dbReference type="AlphaFoldDB" id="A0A2Y5BS91"/>
<sequence length="84" mass="9641">MGSKRLTDELIMESIATTICFIERHGPEHPADPILLTSLLRHIHEEMALRVDERLPLEIPEGLPNFQAPITSEFDVDDWSNEDF</sequence>
<evidence type="ECO:0000313" key="2">
    <source>
        <dbReference type="Proteomes" id="UP000260191"/>
    </source>
</evidence>
<proteinExistence type="predicted"/>